<reference evidence="6 7" key="2">
    <citation type="submission" date="2016-05" db="EMBL/GenBank/DDBJ databases">
        <authorList>
            <person name="Naeem Raeece"/>
        </authorList>
    </citation>
    <scope>NUCLEOTIDE SEQUENCE [LARGE SCALE GENOMIC DNA]</scope>
</reference>
<dbReference type="InterPro" id="IPR015422">
    <property type="entry name" value="PyrdxlP-dep_Trfase_small"/>
</dbReference>
<dbReference type="Gene3D" id="3.90.1150.10">
    <property type="entry name" value="Aspartate Aminotransferase, domain 1"/>
    <property type="match status" value="1"/>
</dbReference>
<dbReference type="Proteomes" id="UP000078546">
    <property type="component" value="Unassembled WGS sequence"/>
</dbReference>
<dbReference type="Gene3D" id="3.40.640.10">
    <property type="entry name" value="Type I PLP-dependent aspartate aminotransferase-like (Major domain)"/>
    <property type="match status" value="1"/>
</dbReference>
<evidence type="ECO:0000313" key="5">
    <source>
        <dbReference type="EMBL" id="SBS96981.1"/>
    </source>
</evidence>
<dbReference type="InterPro" id="IPR049943">
    <property type="entry name" value="Ser_HO-MeTrfase-like"/>
</dbReference>
<dbReference type="AlphaFoldDB" id="A0A1A8WYL8"/>
<dbReference type="GO" id="GO:0008168">
    <property type="term" value="F:methyltransferase activity"/>
    <property type="evidence" value="ECO:0007669"/>
    <property type="project" value="UniProtKB-KW"/>
</dbReference>
<reference evidence="5" key="1">
    <citation type="submission" date="2016-05" db="EMBL/GenBank/DDBJ databases">
        <authorList>
            <person name="Lavstsen T."/>
            <person name="Jespersen J.S."/>
        </authorList>
    </citation>
    <scope>NUCLEOTIDE SEQUENCE [LARGE SCALE GENOMIC DNA]</scope>
</reference>
<evidence type="ECO:0000313" key="7">
    <source>
        <dbReference type="Proteomes" id="UP000078560"/>
    </source>
</evidence>
<dbReference type="GO" id="GO:0030170">
    <property type="term" value="F:pyridoxal phosphate binding"/>
    <property type="evidence" value="ECO:0007669"/>
    <property type="project" value="TreeGrafter"/>
</dbReference>
<protein>
    <submittedName>
        <fullName evidence="5">Serine hydroxymethyltransferase, putative</fullName>
    </submittedName>
</protein>
<dbReference type="UniPathway" id="UPA00193"/>
<evidence type="ECO:0000313" key="6">
    <source>
        <dbReference type="Proteomes" id="UP000078546"/>
    </source>
</evidence>
<evidence type="ECO:0000256" key="2">
    <source>
        <dbReference type="ARBA" id="ARBA00022898"/>
    </source>
</evidence>
<proteinExistence type="predicted"/>
<comment type="cofactor">
    <cofactor evidence="1">
        <name>pyridoxal 5'-phosphate</name>
        <dbReference type="ChEBI" id="CHEBI:597326"/>
    </cofactor>
</comment>
<dbReference type="GO" id="GO:0032259">
    <property type="term" value="P:methylation"/>
    <property type="evidence" value="ECO:0007669"/>
    <property type="project" value="UniProtKB-KW"/>
</dbReference>
<keyword evidence="5" id="KW-0489">Methyltransferase</keyword>
<dbReference type="EMBL" id="FLQU01000503">
    <property type="protein sequence ID" value="SBS86565.1"/>
    <property type="molecule type" value="Genomic_DNA"/>
</dbReference>
<dbReference type="InterPro" id="IPR015424">
    <property type="entry name" value="PyrdxlP-dep_Trfase"/>
</dbReference>
<dbReference type="SUPFAM" id="SSF53383">
    <property type="entry name" value="PLP-dependent transferases"/>
    <property type="match status" value="1"/>
</dbReference>
<dbReference type="GO" id="GO:0019264">
    <property type="term" value="P:glycine biosynthetic process from serine"/>
    <property type="evidence" value="ECO:0007669"/>
    <property type="project" value="TreeGrafter"/>
</dbReference>
<keyword evidence="5" id="KW-0808">Transferase</keyword>
<dbReference type="InterPro" id="IPR039429">
    <property type="entry name" value="SHMT-like_dom"/>
</dbReference>
<evidence type="ECO:0000313" key="4">
    <source>
        <dbReference type="EMBL" id="SBS86565.1"/>
    </source>
</evidence>
<organism evidence="5 6">
    <name type="scientific">Plasmodium ovale curtisi</name>
    <dbReference type="NCBI Taxonomy" id="864141"/>
    <lineage>
        <taxon>Eukaryota</taxon>
        <taxon>Sar</taxon>
        <taxon>Alveolata</taxon>
        <taxon>Apicomplexa</taxon>
        <taxon>Aconoidasida</taxon>
        <taxon>Haemosporida</taxon>
        <taxon>Plasmodiidae</taxon>
        <taxon>Plasmodium</taxon>
        <taxon>Plasmodium (Plasmodium)</taxon>
    </lineage>
</organism>
<dbReference type="GO" id="GO:0005739">
    <property type="term" value="C:mitochondrion"/>
    <property type="evidence" value="ECO:0007669"/>
    <property type="project" value="TreeGrafter"/>
</dbReference>
<dbReference type="GO" id="GO:0035999">
    <property type="term" value="P:tetrahydrofolate interconversion"/>
    <property type="evidence" value="ECO:0007669"/>
    <property type="project" value="UniProtKB-UniPathway"/>
</dbReference>
<gene>
    <name evidence="5" type="ORF">POVCU1_034920</name>
    <name evidence="4" type="ORF">POVCU2_0037910</name>
</gene>
<sequence>MILQIICKAKFNWGRYISSCSLRNNSCLKDVDDENFSLLSQYRSKNHINLSICKNILPKYLTEYLTNDLNKNLPFDIRHFKMIEERALESFHLEKKYWGCLFSCDNFSDGMHVVDDYFLLKLFRSVITYKSRIMTIEFSLEQRESCENDKDKGKHSLNAKLKKPVIDEFYEVEHIKNDGKINYDDVKRKYEKLKPSLLYIDETNNPYHFDYESLNNFRGIHNCTVITNMSNKANIITQQFVSSSPFHKSDIVFSYFNENIRAHNCYIIFYKKGFKNVNKDGILINYELEEKLKNTFYKNNLSKTIFSLGTSFKCMNSTEFNEYILQCMKNTYILYTHINRKWWNAHYSENSIFVNLSLFNLIFNIKEFHTLCQQLNIHFDILHPWKYKQKSFNIGTNYLTALGLLENDMKVVAEFLNRALYLYLYLKKNSTLSNYTFTEYLANGPTPPDLLSLASEISSFITSFPSAYEL</sequence>
<dbReference type="EMBL" id="FLQV01000642">
    <property type="protein sequence ID" value="SBS96981.1"/>
    <property type="molecule type" value="Genomic_DNA"/>
</dbReference>
<dbReference type="PANTHER" id="PTHR11680">
    <property type="entry name" value="SERINE HYDROXYMETHYLTRANSFERASE"/>
    <property type="match status" value="1"/>
</dbReference>
<name>A0A1A8WYL8_PLAOA</name>
<evidence type="ECO:0000259" key="3">
    <source>
        <dbReference type="Pfam" id="PF00464"/>
    </source>
</evidence>
<dbReference type="InterPro" id="IPR015421">
    <property type="entry name" value="PyrdxlP-dep_Trfase_major"/>
</dbReference>
<keyword evidence="2" id="KW-0663">Pyridoxal phosphate</keyword>
<feature type="domain" description="Serine hydroxymethyltransferase-like" evidence="3">
    <location>
        <begin position="82"/>
        <end position="415"/>
    </location>
</feature>
<dbReference type="Pfam" id="PF00464">
    <property type="entry name" value="SHMT"/>
    <property type="match status" value="1"/>
</dbReference>
<dbReference type="Proteomes" id="UP000078560">
    <property type="component" value="Unassembled WGS sequence"/>
</dbReference>
<evidence type="ECO:0000256" key="1">
    <source>
        <dbReference type="ARBA" id="ARBA00001933"/>
    </source>
</evidence>
<accession>A0A1A8WYL8</accession>
<dbReference type="PANTHER" id="PTHR11680:SF35">
    <property type="entry name" value="SERINE HYDROXYMETHYLTRANSFERASE 1"/>
    <property type="match status" value="1"/>
</dbReference>